<dbReference type="PANTHER" id="PTHR43352:SF1">
    <property type="entry name" value="ANTHRANILATE--COA LIGASE"/>
    <property type="match status" value="1"/>
</dbReference>
<sequence>MHATDLPLYYNAVDILERNLPARADKVALYSPQREMTFRQISDEANQTGNALKALGVRFGEHVGILAFDGPEWVTTFFGTVKIGAIAVGLNTLLKAHDYEYMLRDSRVRVLVVQQELLPIIQQIRSRLPVLQHVVVIGTGSHEGCLTYSEWIQSQPTTLETEQTHRDDICSLNYSSGTTGEPKGIHHSHKVYPLTAQLWGANVLGLRESDRTFAVAKLFFTFGTGGNLIFPWYVGASCVLFPGAPRVATNVLGMIDRFKPTIFFNAPTGYAAALAVKEFSNYDLSSLRLCVSASEAMPAPLWHAWKERTGVDIIDGIGCTENFHIFISNRPGDIQPGSSGKPVPGYEIKLTDDEGKPVGAGEIGNLHVRGETAALCYLHQHAQSLRTFRGEWLVTGDKYFVDADGYYWHAGRSDDMLKVGGIWVSPVEVESSLLKHAAVLECAVVGHADPSNLIKPKAFVVLKQGHTPSNELAQELIDHCLEHMGAYKRPRWVEFVAELPKTATGKIQRYRLRLAA</sequence>
<dbReference type="InterPro" id="IPR020845">
    <property type="entry name" value="AMP-binding_CS"/>
</dbReference>
<dbReference type="InterPro" id="IPR000873">
    <property type="entry name" value="AMP-dep_synth/lig_dom"/>
</dbReference>
<reference evidence="4 5" key="1">
    <citation type="submission" date="2014-04" db="EMBL/GenBank/DDBJ databases">
        <title>Genome assembly of Hyalangium minutum DSM 14724.</title>
        <authorList>
            <person name="Sharma G."/>
            <person name="Subramanian S."/>
        </authorList>
    </citation>
    <scope>NUCLEOTIDE SEQUENCE [LARGE SCALE GENOMIC DNA]</scope>
    <source>
        <strain evidence="4 5">DSM 14724</strain>
    </source>
</reference>
<dbReference type="AlphaFoldDB" id="A0A085WP91"/>
<keyword evidence="5" id="KW-1185">Reference proteome</keyword>
<organism evidence="4 5">
    <name type="scientific">Hyalangium minutum</name>
    <dbReference type="NCBI Taxonomy" id="394096"/>
    <lineage>
        <taxon>Bacteria</taxon>
        <taxon>Pseudomonadati</taxon>
        <taxon>Myxococcota</taxon>
        <taxon>Myxococcia</taxon>
        <taxon>Myxococcales</taxon>
        <taxon>Cystobacterineae</taxon>
        <taxon>Archangiaceae</taxon>
        <taxon>Hyalangium</taxon>
    </lineage>
</organism>
<proteinExistence type="predicted"/>
<dbReference type="InterPro" id="IPR045851">
    <property type="entry name" value="AMP-bd_C_sf"/>
</dbReference>
<dbReference type="Pfam" id="PF13193">
    <property type="entry name" value="AMP-binding_C"/>
    <property type="match status" value="1"/>
</dbReference>
<evidence type="ECO:0000313" key="5">
    <source>
        <dbReference type="Proteomes" id="UP000028725"/>
    </source>
</evidence>
<dbReference type="EMBL" id="JMCB01000004">
    <property type="protein sequence ID" value="KFE69504.1"/>
    <property type="molecule type" value="Genomic_DNA"/>
</dbReference>
<dbReference type="InterPro" id="IPR025110">
    <property type="entry name" value="AMP-bd_C"/>
</dbReference>
<dbReference type="STRING" id="394096.DB31_6479"/>
<evidence type="ECO:0000259" key="3">
    <source>
        <dbReference type="Pfam" id="PF13193"/>
    </source>
</evidence>
<dbReference type="GO" id="GO:0016405">
    <property type="term" value="F:CoA-ligase activity"/>
    <property type="evidence" value="ECO:0007669"/>
    <property type="project" value="InterPro"/>
</dbReference>
<dbReference type="Proteomes" id="UP000028725">
    <property type="component" value="Unassembled WGS sequence"/>
</dbReference>
<protein>
    <submittedName>
        <fullName evidence="4">Long-chain-fatty-acid--CoA ligase</fullName>
    </submittedName>
</protein>
<feature type="domain" description="AMP-binding enzyme C-terminal" evidence="3">
    <location>
        <begin position="428"/>
        <end position="506"/>
    </location>
</feature>
<gene>
    <name evidence="4" type="ORF">DB31_6479</name>
</gene>
<evidence type="ECO:0000256" key="1">
    <source>
        <dbReference type="ARBA" id="ARBA00022598"/>
    </source>
</evidence>
<evidence type="ECO:0000259" key="2">
    <source>
        <dbReference type="Pfam" id="PF00501"/>
    </source>
</evidence>
<dbReference type="PROSITE" id="PS00455">
    <property type="entry name" value="AMP_BINDING"/>
    <property type="match status" value="1"/>
</dbReference>
<dbReference type="Gene3D" id="3.40.50.12780">
    <property type="entry name" value="N-terminal domain of ligase-like"/>
    <property type="match status" value="1"/>
</dbReference>
<dbReference type="Pfam" id="PF00501">
    <property type="entry name" value="AMP-binding"/>
    <property type="match status" value="1"/>
</dbReference>
<dbReference type="RefSeq" id="WP_044186757.1">
    <property type="nucleotide sequence ID" value="NZ_JMCB01000004.1"/>
</dbReference>
<dbReference type="SUPFAM" id="SSF56801">
    <property type="entry name" value="Acetyl-CoA synthetase-like"/>
    <property type="match status" value="1"/>
</dbReference>
<dbReference type="PANTHER" id="PTHR43352">
    <property type="entry name" value="ACETYL-COA SYNTHETASE"/>
    <property type="match status" value="1"/>
</dbReference>
<dbReference type="GO" id="GO:0005524">
    <property type="term" value="F:ATP binding"/>
    <property type="evidence" value="ECO:0007669"/>
    <property type="project" value="InterPro"/>
</dbReference>
<comment type="caution">
    <text evidence="4">The sequence shown here is derived from an EMBL/GenBank/DDBJ whole genome shotgun (WGS) entry which is preliminary data.</text>
</comment>
<dbReference type="OrthoDB" id="9799237at2"/>
<dbReference type="InterPro" id="IPR042099">
    <property type="entry name" value="ANL_N_sf"/>
</dbReference>
<dbReference type="InterPro" id="IPR011957">
    <property type="entry name" value="Benz_CoA_lig"/>
</dbReference>
<accession>A0A085WP91</accession>
<dbReference type="PATRIC" id="fig|394096.3.peg.2578"/>
<dbReference type="GO" id="GO:0044550">
    <property type="term" value="P:secondary metabolite biosynthetic process"/>
    <property type="evidence" value="ECO:0007669"/>
    <property type="project" value="TreeGrafter"/>
</dbReference>
<dbReference type="Gene3D" id="3.30.300.30">
    <property type="match status" value="1"/>
</dbReference>
<name>A0A085WP91_9BACT</name>
<feature type="domain" description="AMP-dependent synthetase/ligase" evidence="2">
    <location>
        <begin position="17"/>
        <end position="378"/>
    </location>
</feature>
<keyword evidence="1 4" id="KW-0436">Ligase</keyword>
<evidence type="ECO:0000313" key="4">
    <source>
        <dbReference type="EMBL" id="KFE69504.1"/>
    </source>
</evidence>
<dbReference type="GO" id="GO:0016878">
    <property type="term" value="F:acid-thiol ligase activity"/>
    <property type="evidence" value="ECO:0007669"/>
    <property type="project" value="TreeGrafter"/>
</dbReference>
<dbReference type="NCBIfam" id="TIGR02262">
    <property type="entry name" value="benz_CoA_lig"/>
    <property type="match status" value="1"/>
</dbReference>